<dbReference type="GeneID" id="9588389"/>
<gene>
    <name evidence="2" type="ORF">SCHCODRAFT_114989</name>
</gene>
<dbReference type="eggNOG" id="ENOG502QQE7">
    <property type="taxonomic scope" value="Eukaryota"/>
</dbReference>
<dbReference type="HOGENOM" id="CLU_391356_0_0_1"/>
<protein>
    <submittedName>
        <fullName evidence="2">Uncharacterized protein</fullName>
    </submittedName>
</protein>
<feature type="non-terminal residue" evidence="2">
    <location>
        <position position="736"/>
    </location>
</feature>
<dbReference type="RefSeq" id="XP_003025916.1">
    <property type="nucleotide sequence ID" value="XM_003025870.1"/>
</dbReference>
<evidence type="ECO:0000313" key="3">
    <source>
        <dbReference type="Proteomes" id="UP000007431"/>
    </source>
</evidence>
<reference evidence="2 3" key="1">
    <citation type="journal article" date="2010" name="Nat. Biotechnol.">
        <title>Genome sequence of the model mushroom Schizophyllum commune.</title>
        <authorList>
            <person name="Ohm R.A."/>
            <person name="de Jong J.F."/>
            <person name="Lugones L.G."/>
            <person name="Aerts A."/>
            <person name="Kothe E."/>
            <person name="Stajich J.E."/>
            <person name="de Vries R.P."/>
            <person name="Record E."/>
            <person name="Levasseur A."/>
            <person name="Baker S.E."/>
            <person name="Bartholomew K.A."/>
            <person name="Coutinho P.M."/>
            <person name="Erdmann S."/>
            <person name="Fowler T.J."/>
            <person name="Gathman A.C."/>
            <person name="Lombard V."/>
            <person name="Henrissat B."/>
            <person name="Knabe N."/>
            <person name="Kuees U."/>
            <person name="Lilly W.W."/>
            <person name="Lindquist E."/>
            <person name="Lucas S."/>
            <person name="Magnuson J.K."/>
            <person name="Piumi F."/>
            <person name="Raudaskoski M."/>
            <person name="Salamov A."/>
            <person name="Schmutz J."/>
            <person name="Schwarze F.W.M.R."/>
            <person name="vanKuyk P.A."/>
            <person name="Horton J.S."/>
            <person name="Grigoriev I.V."/>
            <person name="Woesten H.A.B."/>
        </authorList>
    </citation>
    <scope>NUCLEOTIDE SEQUENCE [LARGE SCALE GENOMIC DNA]</scope>
    <source>
        <strain evidence="3">H4-8 / FGSC 9210</strain>
    </source>
</reference>
<name>D8QMB8_SCHCM</name>
<sequence>MEVQNFYPRRNKTLAARAFLAVALKYLPADDRDCACEYVLADSDTPYSELESIRQNAGFLVKFIAESMRHDSGFPRDAFTRHIRDEGRHWLLWSTGFGVAQGEIEACYGELRTKTRWKQPAWTRCLVLQDERPILERLCEILERNIRALQDAPPVRIAPSSADIKVVDRIRAFCKAACRWILEQSYSWHFYVTGFWAAALRKGLANHHDAMRDFRTYALWIIVPYVLVKFFVWIFDHRCRSDTEIAEANLWDIRVRSRQWLSAWKALLGVAQMILRDEGLYEKKQQHLDLILDKMDQRFHYTPLTSEAFDPPTVLESLNLGAVAVLDREGLARDAVTQMSPFIERALSTNQSQLPKDDEETSRVRLDALVSEACDEMDVQDALFRFLVRADYEPPNLRFVVHEHAPSLLSHAIRDLLQTLKTLTETGPVPATLKPWMDNVHARVAWIGGLRRAQTEIHTQLGMLHEAPNREQLQRVHDVVEHHLRLLQGVPVASFRDLFATSRKNQLTLIFGEVFKCFTYDLASLFYPFMPTIVGGNGIYDSIFVVACNMTLWRRAEHYSKQAFWGLWRYADACEYDAFAAPVDRDHMHVKSVFEAIARIEFYSRYHLVNWKALQIAIWTVLETDVLEDAASLDSTLNLLTSVNARASAKEVSNALDSAMNARCKYSRKEPYARADVVRRMIDEFYPRFQDEASLRGLKRGRREQLEDQGVSLDADTNVEGPLRRRYRADTSLRDK</sequence>
<dbReference type="Proteomes" id="UP000007431">
    <property type="component" value="Unassembled WGS sequence"/>
</dbReference>
<proteinExistence type="predicted"/>
<dbReference type="EMBL" id="GL377322">
    <property type="protein sequence ID" value="EFI91013.1"/>
    <property type="molecule type" value="Genomic_DNA"/>
</dbReference>
<keyword evidence="1" id="KW-0472">Membrane</keyword>
<dbReference type="AlphaFoldDB" id="D8QMB8"/>
<dbReference type="VEuPathDB" id="FungiDB:SCHCODRAFT_02694353"/>
<evidence type="ECO:0000313" key="2">
    <source>
        <dbReference type="EMBL" id="EFI91013.1"/>
    </source>
</evidence>
<evidence type="ECO:0000256" key="1">
    <source>
        <dbReference type="SAM" id="Phobius"/>
    </source>
</evidence>
<feature type="transmembrane region" description="Helical" evidence="1">
    <location>
        <begin position="217"/>
        <end position="235"/>
    </location>
</feature>
<keyword evidence="1" id="KW-0812">Transmembrane</keyword>
<keyword evidence="1" id="KW-1133">Transmembrane helix</keyword>
<organism evidence="3">
    <name type="scientific">Schizophyllum commune (strain H4-8 / FGSC 9210)</name>
    <name type="common">Split gill fungus</name>
    <dbReference type="NCBI Taxonomy" id="578458"/>
    <lineage>
        <taxon>Eukaryota</taxon>
        <taxon>Fungi</taxon>
        <taxon>Dikarya</taxon>
        <taxon>Basidiomycota</taxon>
        <taxon>Agaricomycotina</taxon>
        <taxon>Agaricomycetes</taxon>
        <taxon>Agaricomycetidae</taxon>
        <taxon>Agaricales</taxon>
        <taxon>Schizophyllaceae</taxon>
        <taxon>Schizophyllum</taxon>
    </lineage>
</organism>
<keyword evidence="3" id="KW-1185">Reference proteome</keyword>
<accession>D8QMB8</accession>
<dbReference type="InParanoid" id="D8QMB8"/>
<dbReference type="KEGG" id="scm:SCHCO_02694353"/>